<dbReference type="VEuPathDB" id="FungiDB:PC110_g18475"/>
<reference evidence="4" key="3">
    <citation type="submission" date="2021-01" db="EMBL/GenBank/DDBJ databases">
        <title>Phytophthora aleatoria, a newly-described species from Pinus radiata is distinct from Phytophthora cactorum isolates based on comparative genomics.</title>
        <authorList>
            <person name="Mcdougal R."/>
            <person name="Panda P."/>
            <person name="Williams N."/>
            <person name="Studholme D.J."/>
        </authorList>
    </citation>
    <scope>NUCLEOTIDE SEQUENCE</scope>
    <source>
        <strain evidence="4">NZFS 3830</strain>
    </source>
</reference>
<dbReference type="GO" id="GO:0004672">
    <property type="term" value="F:protein kinase activity"/>
    <property type="evidence" value="ECO:0007669"/>
    <property type="project" value="InterPro"/>
</dbReference>
<dbReference type="OrthoDB" id="166752at2759"/>
<evidence type="ECO:0000313" key="2">
    <source>
        <dbReference type="EMBL" id="KAG2946832.1"/>
    </source>
</evidence>
<dbReference type="EMBL" id="JAENGZ010000868">
    <property type="protein sequence ID" value="KAG6952971.1"/>
    <property type="molecule type" value="Genomic_DNA"/>
</dbReference>
<dbReference type="Proteomes" id="UP000251314">
    <property type="component" value="Unassembled WGS sequence"/>
</dbReference>
<dbReference type="AlphaFoldDB" id="A0A329RLB4"/>
<organism evidence="5 6">
    <name type="scientific">Phytophthora cactorum</name>
    <dbReference type="NCBI Taxonomy" id="29920"/>
    <lineage>
        <taxon>Eukaryota</taxon>
        <taxon>Sar</taxon>
        <taxon>Stramenopiles</taxon>
        <taxon>Oomycota</taxon>
        <taxon>Peronosporomycetes</taxon>
        <taxon>Peronosporales</taxon>
        <taxon>Peronosporaceae</taxon>
        <taxon>Phytophthora</taxon>
    </lineage>
</organism>
<dbReference type="Proteomes" id="UP000760860">
    <property type="component" value="Unassembled WGS sequence"/>
</dbReference>
<name>A0A329RLB4_9STRA</name>
<evidence type="ECO:0000313" key="5">
    <source>
        <dbReference type="EMBL" id="RAW25110.1"/>
    </source>
</evidence>
<comment type="caution">
    <text evidence="5">The sequence shown here is derived from an EMBL/GenBank/DDBJ whole genome shotgun (WGS) entry which is preliminary data.</text>
</comment>
<dbReference type="InterPro" id="IPR011009">
    <property type="entry name" value="Kinase-like_dom_sf"/>
</dbReference>
<dbReference type="Proteomes" id="UP000688947">
    <property type="component" value="Unassembled WGS sequence"/>
</dbReference>
<dbReference type="InterPro" id="IPR000719">
    <property type="entry name" value="Prot_kinase_dom"/>
</dbReference>
<gene>
    <name evidence="4" type="ORF">JG687_00012669</name>
    <name evidence="5" type="ORF">PC110_g18475</name>
    <name evidence="2" type="ORF">PC117_g7300</name>
    <name evidence="3" type="ORF">PC129_g7295</name>
</gene>
<sequence length="95" mass="10442">MEGTERLGGYDRGPSFASDIYSFGMCIIEAVTGTFPRRETMDEDLVVSKVTQGKLPPLPEAFNNEMWDLVSRMCCLNPGDRITICAVVALLGSFC</sequence>
<dbReference type="PROSITE" id="PS50011">
    <property type="entry name" value="PROTEIN_KINASE_DOM"/>
    <property type="match status" value="1"/>
</dbReference>
<evidence type="ECO:0000313" key="3">
    <source>
        <dbReference type="EMBL" id="KAG3222006.1"/>
    </source>
</evidence>
<proteinExistence type="predicted"/>
<accession>A0A329RLB4</accession>
<dbReference type="EMBL" id="RCMK01000148">
    <property type="protein sequence ID" value="KAG2946832.1"/>
    <property type="molecule type" value="Genomic_DNA"/>
</dbReference>
<evidence type="ECO:0000313" key="6">
    <source>
        <dbReference type="Proteomes" id="UP000251314"/>
    </source>
</evidence>
<dbReference type="Proteomes" id="UP000736787">
    <property type="component" value="Unassembled WGS sequence"/>
</dbReference>
<evidence type="ECO:0000313" key="4">
    <source>
        <dbReference type="EMBL" id="KAG6952971.1"/>
    </source>
</evidence>
<feature type="domain" description="Protein kinase" evidence="1">
    <location>
        <begin position="1"/>
        <end position="94"/>
    </location>
</feature>
<dbReference type="EMBL" id="RCMV01000198">
    <property type="protein sequence ID" value="KAG3222006.1"/>
    <property type="molecule type" value="Genomic_DNA"/>
</dbReference>
<reference evidence="5 6" key="1">
    <citation type="submission" date="2018-01" db="EMBL/GenBank/DDBJ databases">
        <title>Draft genome of the strawberry crown rot pathogen Phytophthora cactorum.</title>
        <authorList>
            <person name="Armitage A.D."/>
            <person name="Lysoe E."/>
            <person name="Nellist C.F."/>
            <person name="Harrison R.J."/>
            <person name="Brurberg M.B."/>
        </authorList>
    </citation>
    <scope>NUCLEOTIDE SEQUENCE [LARGE SCALE GENOMIC DNA]</scope>
    <source>
        <strain evidence="5 6">10300</strain>
    </source>
</reference>
<dbReference type="STRING" id="29920.A0A329RLB4"/>
<protein>
    <recommendedName>
        <fullName evidence="1">Protein kinase domain-containing protein</fullName>
    </recommendedName>
</protein>
<dbReference type="GO" id="GO:0005524">
    <property type="term" value="F:ATP binding"/>
    <property type="evidence" value="ECO:0007669"/>
    <property type="project" value="InterPro"/>
</dbReference>
<dbReference type="Gene3D" id="1.10.510.10">
    <property type="entry name" value="Transferase(Phosphotransferase) domain 1"/>
    <property type="match status" value="1"/>
</dbReference>
<reference evidence="3" key="2">
    <citation type="submission" date="2018-05" db="EMBL/GenBank/DDBJ databases">
        <title>Effector identification in a new, highly contiguous assembly of the strawberry crown rot pathogen Phytophthora cactorum.</title>
        <authorList>
            <person name="Armitage A.D."/>
            <person name="Nellist C.F."/>
            <person name="Bates H."/>
            <person name="Vickerstaff R.J."/>
            <person name="Harrison R.J."/>
        </authorList>
    </citation>
    <scope>NUCLEOTIDE SEQUENCE</scope>
    <source>
        <strain evidence="2">4040</strain>
        <strain evidence="3">P421</strain>
    </source>
</reference>
<dbReference type="Pfam" id="PF00069">
    <property type="entry name" value="Pkinase"/>
    <property type="match status" value="1"/>
</dbReference>
<dbReference type="SUPFAM" id="SSF56112">
    <property type="entry name" value="Protein kinase-like (PK-like)"/>
    <property type="match status" value="1"/>
</dbReference>
<dbReference type="EMBL" id="MJFZ01000792">
    <property type="protein sequence ID" value="RAW25110.1"/>
    <property type="molecule type" value="Genomic_DNA"/>
</dbReference>
<keyword evidence="6" id="KW-1185">Reference proteome</keyword>
<evidence type="ECO:0000259" key="1">
    <source>
        <dbReference type="PROSITE" id="PS50011"/>
    </source>
</evidence>